<gene>
    <name evidence="2" type="ordered locus">Clole_2497</name>
</gene>
<dbReference type="KEGG" id="cle:Clole_2497"/>
<dbReference type="eggNOG" id="COG1657">
    <property type="taxonomic scope" value="Bacteria"/>
</dbReference>
<dbReference type="Gene3D" id="3.30.457.10">
    <property type="entry name" value="Copper amine oxidase-like, N-terminal domain"/>
    <property type="match status" value="2"/>
</dbReference>
<dbReference type="Pfam" id="PF07833">
    <property type="entry name" value="Cu_amine_oxidN1"/>
    <property type="match status" value="1"/>
</dbReference>
<dbReference type="AlphaFoldDB" id="F2JHG4"/>
<dbReference type="HOGENOM" id="CLU_392179_0_0_9"/>
<evidence type="ECO:0000313" key="3">
    <source>
        <dbReference type="Proteomes" id="UP000008467"/>
    </source>
</evidence>
<reference evidence="2 3" key="1">
    <citation type="journal article" date="2011" name="J. Bacteriol.">
        <title>Complete genome sequence of the cellulose-degrading bacterium Cellulosilyticum lentocellum.</title>
        <authorList>
            <consortium name="US DOE Joint Genome Institute"/>
            <person name="Miller D.A."/>
            <person name="Suen G."/>
            <person name="Bruce D."/>
            <person name="Copeland A."/>
            <person name="Cheng J.F."/>
            <person name="Detter C."/>
            <person name="Goodwin L.A."/>
            <person name="Han C.S."/>
            <person name="Hauser L.J."/>
            <person name="Land M.L."/>
            <person name="Lapidus A."/>
            <person name="Lucas S."/>
            <person name="Meincke L."/>
            <person name="Pitluck S."/>
            <person name="Tapia R."/>
            <person name="Teshima H."/>
            <person name="Woyke T."/>
            <person name="Fox B.G."/>
            <person name="Angert E.R."/>
            <person name="Currie C.R."/>
        </authorList>
    </citation>
    <scope>NUCLEOTIDE SEQUENCE [LARGE SCALE GENOMIC DNA]</scope>
    <source>
        <strain evidence="3">ATCC 49066 / DSM 5427 / NCIMB 11756 / RHM5</strain>
    </source>
</reference>
<feature type="domain" description="Copper amine oxidase-like N-terminal" evidence="1">
    <location>
        <begin position="595"/>
        <end position="698"/>
    </location>
</feature>
<evidence type="ECO:0000313" key="2">
    <source>
        <dbReference type="EMBL" id="ADZ84203.1"/>
    </source>
</evidence>
<dbReference type="SUPFAM" id="SSF55383">
    <property type="entry name" value="Copper amine oxidase, domain N"/>
    <property type="match status" value="2"/>
</dbReference>
<dbReference type="Proteomes" id="UP000008467">
    <property type="component" value="Chromosome"/>
</dbReference>
<evidence type="ECO:0000259" key="1">
    <source>
        <dbReference type="Pfam" id="PF07833"/>
    </source>
</evidence>
<dbReference type="EMBL" id="CP002582">
    <property type="protein sequence ID" value="ADZ84203.1"/>
    <property type="molecule type" value="Genomic_DNA"/>
</dbReference>
<proteinExistence type="predicted"/>
<name>F2JHG4_CELLD</name>
<organism evidence="2 3">
    <name type="scientific">Cellulosilyticum lentocellum (strain ATCC 49066 / DSM 5427 / NCIMB 11756 / RHM5)</name>
    <name type="common">Clostridium lentocellum</name>
    <dbReference type="NCBI Taxonomy" id="642492"/>
    <lineage>
        <taxon>Bacteria</taxon>
        <taxon>Bacillati</taxon>
        <taxon>Bacillota</taxon>
        <taxon>Clostridia</taxon>
        <taxon>Lachnospirales</taxon>
        <taxon>Cellulosilyticaceae</taxon>
        <taxon>Cellulosilyticum</taxon>
    </lineage>
</organism>
<dbReference type="InterPro" id="IPR012854">
    <property type="entry name" value="Cu_amine_oxidase-like_N"/>
</dbReference>
<sequence>MNKKQKLAYCLIIIMIISLVPHFSRGASWNRINKVITVMEQEVISAEDAPELIIDLVDELEVGDLFYLQLSGAKWLDEPYISTLIGAASEASLETKLIGSMLQIKIQGARLERGTSIRIPMALQMVDEISFVEIISNNTAVTSGRYHVATAMNYRGKVSTHQIPTAVKEGEMADLWIEEPFSKAFSKAMNQGKQGVIEIQLTHQGFSFDINTSTPQLIGIKGFEGINSGADAIKQIDGQTLEILLPDISQAKYTGGFILSGIKIIEENHNNFQGKLAVKAKGDLIQEATVEVLEIMDYTVDLEVKSKKVYSGTKQEVQFALVEKVADSLVKERVTYFEFGNGVSLETNTQGKVEVTMNGEVMVCEPIKKGNLVIGFKVQQLPKEASRYDFQVTLMIPHGTQGNIELVVEGRSLIKTLTAKVLAVDTPFQVEVEPFEVRIGFKDQVGGKIEIRELAPGEIAQGKTIILQFEESGMKFTKLPQITVTEGDIRLGTPVWQSNRLEIPIVRRSNEASIITISHFTLTADQTIASGNYKLQIGGTGFSELATEQSLDAIWQGDFLKVAEENEVIPTPPPVMVTPIKFTIGKSHYTIGSTNKSMDATPYISNGRTMLPIKYVADAIGIGGECILWHPTTKTVTIKANQTITLQLGSKIMKIDGKTYTMSAPPEAKNGRTFVPVAEITRASAIQTVWESSTKSVIFYIYD</sequence>
<keyword evidence="3" id="KW-1185">Reference proteome</keyword>
<dbReference type="STRING" id="642492.Clole_2497"/>
<accession>F2JHG4</accession>
<protein>
    <submittedName>
        <fullName evidence="2">Copper amine oxidase-like domain-containing protein</fullName>
    </submittedName>
</protein>
<dbReference type="RefSeq" id="WP_013657496.1">
    <property type="nucleotide sequence ID" value="NC_015275.1"/>
</dbReference>
<dbReference type="InterPro" id="IPR036582">
    <property type="entry name" value="Mao_N_sf"/>
</dbReference>